<dbReference type="RefSeq" id="WP_188682579.1">
    <property type="nucleotide sequence ID" value="NZ_BMIS01000002.1"/>
</dbReference>
<dbReference type="PANTHER" id="PTHR33164:SF43">
    <property type="entry name" value="HTH-TYPE TRANSCRIPTIONAL REPRESSOR YETL"/>
    <property type="match status" value="1"/>
</dbReference>
<gene>
    <name evidence="2" type="ORF">GCM10011401_05210</name>
</gene>
<evidence type="ECO:0000259" key="1">
    <source>
        <dbReference type="PROSITE" id="PS50995"/>
    </source>
</evidence>
<organism evidence="2 3">
    <name type="scientific">Nesterenkonia cremea</name>
    <dbReference type="NCBI Taxonomy" id="1882340"/>
    <lineage>
        <taxon>Bacteria</taxon>
        <taxon>Bacillati</taxon>
        <taxon>Actinomycetota</taxon>
        <taxon>Actinomycetes</taxon>
        <taxon>Micrococcales</taxon>
        <taxon>Micrococcaceae</taxon>
        <taxon>Nesterenkonia</taxon>
    </lineage>
</organism>
<feature type="domain" description="HTH marR-type" evidence="1">
    <location>
        <begin position="13"/>
        <end position="149"/>
    </location>
</feature>
<dbReference type="SUPFAM" id="SSF46785">
    <property type="entry name" value="Winged helix' DNA-binding domain"/>
    <property type="match status" value="1"/>
</dbReference>
<accession>A0A917AN20</accession>
<reference evidence="2" key="1">
    <citation type="journal article" date="2014" name="Int. J. Syst. Evol. Microbiol.">
        <title>Complete genome sequence of Corynebacterium casei LMG S-19264T (=DSM 44701T), isolated from a smear-ripened cheese.</title>
        <authorList>
            <consortium name="US DOE Joint Genome Institute (JGI-PGF)"/>
            <person name="Walter F."/>
            <person name="Albersmeier A."/>
            <person name="Kalinowski J."/>
            <person name="Ruckert C."/>
        </authorList>
    </citation>
    <scope>NUCLEOTIDE SEQUENCE</scope>
    <source>
        <strain evidence="2">CGMCC 1.15388</strain>
    </source>
</reference>
<evidence type="ECO:0000313" key="3">
    <source>
        <dbReference type="Proteomes" id="UP000633136"/>
    </source>
</evidence>
<dbReference type="EMBL" id="BMIS01000002">
    <property type="protein sequence ID" value="GGE61261.1"/>
    <property type="molecule type" value="Genomic_DNA"/>
</dbReference>
<keyword evidence="3" id="KW-1185">Reference proteome</keyword>
<protein>
    <recommendedName>
        <fullName evidence="1">HTH marR-type domain-containing protein</fullName>
    </recommendedName>
</protein>
<dbReference type="PANTHER" id="PTHR33164">
    <property type="entry name" value="TRANSCRIPTIONAL REGULATOR, MARR FAMILY"/>
    <property type="match status" value="1"/>
</dbReference>
<comment type="caution">
    <text evidence="2">The sequence shown here is derived from an EMBL/GenBank/DDBJ whole genome shotgun (WGS) entry which is preliminary data.</text>
</comment>
<dbReference type="Gene3D" id="1.10.10.10">
    <property type="entry name" value="Winged helix-like DNA-binding domain superfamily/Winged helix DNA-binding domain"/>
    <property type="match status" value="1"/>
</dbReference>
<dbReference type="InterPro" id="IPR036390">
    <property type="entry name" value="WH_DNA-bd_sf"/>
</dbReference>
<sequence>MSAQHNLTGFSPKAHAWRAFFETSAVISDRMEKRLFSTTGLRLSDYNLLLLLAEAGGNQLRMGELAERMVFSPSRLSYQVKALQTRGLITRCTDPNDRRGMTAQLTEEGVAVFEEARAVHGQHIKQLFHPALDDEQAAVLQQICVQIQETVANAEAAEEEQ</sequence>
<dbReference type="GO" id="GO:0006950">
    <property type="term" value="P:response to stress"/>
    <property type="evidence" value="ECO:0007669"/>
    <property type="project" value="TreeGrafter"/>
</dbReference>
<proteinExistence type="predicted"/>
<reference evidence="2" key="2">
    <citation type="submission" date="2020-09" db="EMBL/GenBank/DDBJ databases">
        <authorList>
            <person name="Sun Q."/>
            <person name="Zhou Y."/>
        </authorList>
    </citation>
    <scope>NUCLEOTIDE SEQUENCE</scope>
    <source>
        <strain evidence="2">CGMCC 1.15388</strain>
    </source>
</reference>
<evidence type="ECO:0000313" key="2">
    <source>
        <dbReference type="EMBL" id="GGE61261.1"/>
    </source>
</evidence>
<dbReference type="InterPro" id="IPR000835">
    <property type="entry name" value="HTH_MarR-typ"/>
</dbReference>
<dbReference type="PROSITE" id="PS50995">
    <property type="entry name" value="HTH_MARR_2"/>
    <property type="match status" value="1"/>
</dbReference>
<dbReference type="Proteomes" id="UP000633136">
    <property type="component" value="Unassembled WGS sequence"/>
</dbReference>
<dbReference type="AlphaFoldDB" id="A0A917AN20"/>
<dbReference type="InterPro" id="IPR036388">
    <property type="entry name" value="WH-like_DNA-bd_sf"/>
</dbReference>
<dbReference type="InterPro" id="IPR039422">
    <property type="entry name" value="MarR/SlyA-like"/>
</dbReference>
<dbReference type="SMART" id="SM00347">
    <property type="entry name" value="HTH_MARR"/>
    <property type="match status" value="1"/>
</dbReference>
<dbReference type="Pfam" id="PF12802">
    <property type="entry name" value="MarR_2"/>
    <property type="match status" value="1"/>
</dbReference>
<dbReference type="GO" id="GO:0003700">
    <property type="term" value="F:DNA-binding transcription factor activity"/>
    <property type="evidence" value="ECO:0007669"/>
    <property type="project" value="InterPro"/>
</dbReference>
<name>A0A917AN20_9MICC</name>